<dbReference type="EMBL" id="QQAH01000018">
    <property type="protein sequence ID" value="RDD80286.1"/>
    <property type="molecule type" value="Genomic_DNA"/>
</dbReference>
<organism evidence="1 2">
    <name type="scientific">Dyella tabacisoli</name>
    <dbReference type="NCBI Taxonomy" id="2282381"/>
    <lineage>
        <taxon>Bacteria</taxon>
        <taxon>Pseudomonadati</taxon>
        <taxon>Pseudomonadota</taxon>
        <taxon>Gammaproteobacteria</taxon>
        <taxon>Lysobacterales</taxon>
        <taxon>Rhodanobacteraceae</taxon>
        <taxon>Dyella</taxon>
    </lineage>
</organism>
<protein>
    <submittedName>
        <fullName evidence="1">Alpha/beta hydrolase</fullName>
    </submittedName>
</protein>
<keyword evidence="2" id="KW-1185">Reference proteome</keyword>
<evidence type="ECO:0000313" key="1">
    <source>
        <dbReference type="EMBL" id="RDD80286.1"/>
    </source>
</evidence>
<evidence type="ECO:0000313" key="2">
    <source>
        <dbReference type="Proteomes" id="UP000253782"/>
    </source>
</evidence>
<gene>
    <name evidence="1" type="ORF">DVJ77_17695</name>
</gene>
<dbReference type="InterPro" id="IPR029058">
    <property type="entry name" value="AB_hydrolase_fold"/>
</dbReference>
<comment type="caution">
    <text evidence="1">The sequence shown here is derived from an EMBL/GenBank/DDBJ whole genome shotgun (WGS) entry which is preliminary data.</text>
</comment>
<dbReference type="Proteomes" id="UP000253782">
    <property type="component" value="Unassembled WGS sequence"/>
</dbReference>
<dbReference type="PANTHER" id="PTHR12277:SF81">
    <property type="entry name" value="PROTEIN ABHD13"/>
    <property type="match status" value="1"/>
</dbReference>
<dbReference type="GO" id="GO:0016787">
    <property type="term" value="F:hydrolase activity"/>
    <property type="evidence" value="ECO:0007669"/>
    <property type="project" value="UniProtKB-KW"/>
</dbReference>
<reference evidence="1 2" key="1">
    <citation type="submission" date="2018-07" db="EMBL/GenBank/DDBJ databases">
        <title>Dyella tabacisoli L4-6T, whole genome shotgun sequence.</title>
        <authorList>
            <person name="Zhou X.-K."/>
            <person name="Li W.-J."/>
            <person name="Duan Y.-Q."/>
        </authorList>
    </citation>
    <scope>NUCLEOTIDE SEQUENCE [LARGE SCALE GENOMIC DNA]</scope>
    <source>
        <strain evidence="1 2">L4-6</strain>
    </source>
</reference>
<keyword evidence="1" id="KW-0378">Hydrolase</keyword>
<sequence>MFWRVMAVFAALVLLLYGAFCGYLYLSQRQLIYRPEGTWLVRQPPNLELRRDGVVLRGWVMNPGQSKALLYFGGNGERIEDAREELARWFPHYTVYLLAYRGYAASEGAPSEPALVADAQALYDQVAPHHAAIAVIGRSLGSGVAIQLAVRRPVGRLILVTPFDSMSRMAQSLYPWVPVSWLLNDRYESWRYAAEVRCPVLLLRAGDDMLVAPQRTARLAASFHTPPLQQVVEEAGHNTIQDYAEYQTGLSRFLQ</sequence>
<dbReference type="OrthoDB" id="9798884at2"/>
<dbReference type="Gene3D" id="3.40.50.1820">
    <property type="entry name" value="alpha/beta hydrolase"/>
    <property type="match status" value="1"/>
</dbReference>
<dbReference type="PANTHER" id="PTHR12277">
    <property type="entry name" value="ALPHA/BETA HYDROLASE DOMAIN-CONTAINING PROTEIN"/>
    <property type="match status" value="1"/>
</dbReference>
<dbReference type="RefSeq" id="WP_114846856.1">
    <property type="nucleotide sequence ID" value="NZ_JBHSPE010000012.1"/>
</dbReference>
<dbReference type="AlphaFoldDB" id="A0A369UIA9"/>
<proteinExistence type="predicted"/>
<dbReference type="SUPFAM" id="SSF53474">
    <property type="entry name" value="alpha/beta-Hydrolases"/>
    <property type="match status" value="1"/>
</dbReference>
<name>A0A369UIA9_9GAMM</name>
<accession>A0A369UIA9</accession>